<keyword evidence="1" id="KW-0812">Transmembrane</keyword>
<comment type="caution">
    <text evidence="2">The sequence shown here is derived from an EMBL/GenBank/DDBJ whole genome shotgun (WGS) entry which is preliminary data.</text>
</comment>
<gene>
    <name evidence="2" type="ORF">LCGC14_0465980</name>
</gene>
<sequence>MSNEEKKIKKEAKKKWWNKAFPNKDKFKKPNKVAVLYLRQNGNAEPMDIDVKDGFYSIDGKTYHERSDCIYTVGKERIPLAIIPEKNITPIGTKDWQDKGMQEKYSELQDHLLKGIRNAELVKMGDSSGVNPNLKKWIAGGLGVIVLLAILFGAT</sequence>
<proteinExistence type="predicted"/>
<dbReference type="EMBL" id="LAZR01000485">
    <property type="protein sequence ID" value="KKN67044.1"/>
    <property type="molecule type" value="Genomic_DNA"/>
</dbReference>
<feature type="transmembrane region" description="Helical" evidence="1">
    <location>
        <begin position="137"/>
        <end position="154"/>
    </location>
</feature>
<organism evidence="2">
    <name type="scientific">marine sediment metagenome</name>
    <dbReference type="NCBI Taxonomy" id="412755"/>
    <lineage>
        <taxon>unclassified sequences</taxon>
        <taxon>metagenomes</taxon>
        <taxon>ecological metagenomes</taxon>
    </lineage>
</organism>
<keyword evidence="1" id="KW-0472">Membrane</keyword>
<keyword evidence="1" id="KW-1133">Transmembrane helix</keyword>
<reference evidence="2" key="1">
    <citation type="journal article" date="2015" name="Nature">
        <title>Complex archaea that bridge the gap between prokaryotes and eukaryotes.</title>
        <authorList>
            <person name="Spang A."/>
            <person name="Saw J.H."/>
            <person name="Jorgensen S.L."/>
            <person name="Zaremba-Niedzwiedzka K."/>
            <person name="Martijn J."/>
            <person name="Lind A.E."/>
            <person name="van Eijk R."/>
            <person name="Schleper C."/>
            <person name="Guy L."/>
            <person name="Ettema T.J."/>
        </authorList>
    </citation>
    <scope>NUCLEOTIDE SEQUENCE</scope>
</reference>
<name>A0A0F9SJ00_9ZZZZ</name>
<accession>A0A0F9SJ00</accession>
<protein>
    <submittedName>
        <fullName evidence="2">Uncharacterized protein</fullName>
    </submittedName>
</protein>
<evidence type="ECO:0000256" key="1">
    <source>
        <dbReference type="SAM" id="Phobius"/>
    </source>
</evidence>
<dbReference type="AlphaFoldDB" id="A0A0F9SJ00"/>
<evidence type="ECO:0000313" key="2">
    <source>
        <dbReference type="EMBL" id="KKN67044.1"/>
    </source>
</evidence>